<gene>
    <name evidence="2" type="ORF">NDI37_27205</name>
</gene>
<dbReference type="PROSITE" id="PS50837">
    <property type="entry name" value="NACHT"/>
    <property type="match status" value="1"/>
</dbReference>
<dbReference type="InterPro" id="IPR007111">
    <property type="entry name" value="NACHT_NTPase"/>
</dbReference>
<evidence type="ECO:0000259" key="1">
    <source>
        <dbReference type="PROSITE" id="PS50837"/>
    </source>
</evidence>
<reference evidence="2 3" key="1">
    <citation type="submission" date="2022-04" db="EMBL/GenBank/DDBJ databases">
        <title>Positive selection, recombination, and allopatry shape intraspecific diversity of widespread and dominant cyanobacteria.</title>
        <authorList>
            <person name="Wei J."/>
            <person name="Shu W."/>
            <person name="Hu C."/>
        </authorList>
    </citation>
    <scope>NUCLEOTIDE SEQUENCE [LARGE SCALE GENOMIC DNA]</scope>
    <source>
        <strain evidence="2 3">GB2-A5</strain>
    </source>
</reference>
<accession>A0ABV0JXD5</accession>
<dbReference type="InterPro" id="IPR027417">
    <property type="entry name" value="P-loop_NTPase"/>
</dbReference>
<protein>
    <submittedName>
        <fullName evidence="2">NACHT domain-containing NTPase</fullName>
    </submittedName>
</protein>
<dbReference type="EMBL" id="JAMPKK010000117">
    <property type="protein sequence ID" value="MEP0868128.1"/>
    <property type="molecule type" value="Genomic_DNA"/>
</dbReference>
<name>A0ABV0JXD5_9CYAN</name>
<keyword evidence="3" id="KW-1185">Reference proteome</keyword>
<dbReference type="SUPFAM" id="SSF52540">
    <property type="entry name" value="P-loop containing nucleoside triphosphate hydrolases"/>
    <property type="match status" value="1"/>
</dbReference>
<dbReference type="Pfam" id="PF22727">
    <property type="entry name" value="NCH2"/>
    <property type="match status" value="1"/>
</dbReference>
<dbReference type="PANTHER" id="PTHR46844:SF1">
    <property type="entry name" value="SLR5058 PROTEIN"/>
    <property type="match status" value="1"/>
</dbReference>
<comment type="caution">
    <text evidence="2">The sequence shown here is derived from an EMBL/GenBank/DDBJ whole genome shotgun (WGS) entry which is preliminary data.</text>
</comment>
<dbReference type="Gene3D" id="3.40.50.300">
    <property type="entry name" value="P-loop containing nucleotide triphosphate hydrolases"/>
    <property type="match status" value="1"/>
</dbReference>
<dbReference type="PANTHER" id="PTHR46844">
    <property type="entry name" value="SLR5058 PROTEIN"/>
    <property type="match status" value="1"/>
</dbReference>
<dbReference type="RefSeq" id="WP_190417085.1">
    <property type="nucleotide sequence ID" value="NZ_JAMPKK010000117.1"/>
</dbReference>
<proteinExistence type="predicted"/>
<dbReference type="Proteomes" id="UP001442494">
    <property type="component" value="Unassembled WGS sequence"/>
</dbReference>
<organism evidence="2 3">
    <name type="scientific">Funiculus sociatus GB2-A5</name>
    <dbReference type="NCBI Taxonomy" id="2933946"/>
    <lineage>
        <taxon>Bacteria</taxon>
        <taxon>Bacillati</taxon>
        <taxon>Cyanobacteriota</taxon>
        <taxon>Cyanophyceae</taxon>
        <taxon>Coleofasciculales</taxon>
        <taxon>Coleofasciculaceae</taxon>
        <taxon>Funiculus</taxon>
    </lineage>
</organism>
<evidence type="ECO:0000313" key="3">
    <source>
        <dbReference type="Proteomes" id="UP001442494"/>
    </source>
</evidence>
<feature type="domain" description="NACHT" evidence="1">
    <location>
        <begin position="183"/>
        <end position="274"/>
    </location>
</feature>
<sequence>MAKRSIQVSSQALKHVRQAFARKGWTQEDLAVEVGLRTRQPVGRFLAGKPVERRIFIELCFQLDLNWEEIANPIKGEGAEQIENVRNNGWEIDTLVEQVRSLYRDKIQEQCGTLRLLDIARRVGVDNIYIDVNILEEITSQRWLEISDLVQGFNPDADEFDRFGLSRVRQARVLGLEAVESYPKLMVLGKPGSGKTTFLKYVAIQCNKGEFQGYRIPIFIRLKNFAEDASDEGSFSLVNYISQELGSCGVSEAIVETLLLQGKALILLDGLDEVQHPNSEEVLKQIRRFSQKYYKNQLIISCRIAAQFPRLPGFTEVEIADLNPEQIESFSKKWFVEVGRSSPPEGLATANRFLEKLKRPENKQIRELAVTPILLNLTCLVFAMKGEFPSKRSNLYEQGLDILLVKRDEAKGIKRNEVYRNLSLPHKIKLLTQVAAITFEQGYYFFEQNKIQQLIADYLRTLPDSQSDPETLRLDSEAVLKSIESQYGLLVERARQIYSFSHLTFQEYLTARQFVASSNPQALEHLVNHVGEKRWREVFLLATGMLRNADHLLQLMKQKIDAIAASDDKVQELLRCINKKTLSVEYIQQPAAIRAFYFSLACAFDHSLASTLSIGPVSFSFPTVPFFPLPLYLCLAQAIDGDVGMDDDFAYALDFFLNRDASGLNNTDALDRAINRVLDCAIDFALALDSDRARELRRSLQQLKAELPNPDKGLQRFKTWWQAQGQTWTELLSAAIVEHNNASYDWQFSNQQKHLLRQYYDANKLLVDCLNSDCEVTPAVRSHIEDTLLLPIAAIEKLNSL</sequence>
<evidence type="ECO:0000313" key="2">
    <source>
        <dbReference type="EMBL" id="MEP0868128.1"/>
    </source>
</evidence>
<dbReference type="Pfam" id="PF05729">
    <property type="entry name" value="NACHT"/>
    <property type="match status" value="1"/>
</dbReference>
<dbReference type="InterPro" id="IPR054501">
    <property type="entry name" value="NCH2"/>
</dbReference>